<comment type="caution">
    <text evidence="1">The sequence shown here is derived from an EMBL/GenBank/DDBJ whole genome shotgun (WGS) entry which is preliminary data.</text>
</comment>
<accession>A0ABQ9XZ67</accession>
<name>A0ABQ9XZ67_9EUKA</name>
<keyword evidence="2" id="KW-1185">Reference proteome</keyword>
<reference evidence="1 2" key="1">
    <citation type="journal article" date="2022" name="bioRxiv">
        <title>Genomics of Preaxostyla Flagellates Illuminates Evolutionary Transitions and the Path Towards Mitochondrial Loss.</title>
        <authorList>
            <person name="Novak L.V.F."/>
            <person name="Treitli S.C."/>
            <person name="Pyrih J."/>
            <person name="Halakuc P."/>
            <person name="Pipaliya S.V."/>
            <person name="Vacek V."/>
            <person name="Brzon O."/>
            <person name="Soukal P."/>
            <person name="Eme L."/>
            <person name="Dacks J.B."/>
            <person name="Karnkowska A."/>
            <person name="Elias M."/>
            <person name="Hampl V."/>
        </authorList>
    </citation>
    <scope>NUCLEOTIDE SEQUENCE [LARGE SCALE GENOMIC DNA]</scope>
    <source>
        <strain evidence="1">NAU3</strain>
        <tissue evidence="1">Gut</tissue>
    </source>
</reference>
<proteinExistence type="predicted"/>
<protein>
    <submittedName>
        <fullName evidence="1">Uncharacterized protein</fullName>
    </submittedName>
</protein>
<evidence type="ECO:0000313" key="2">
    <source>
        <dbReference type="Proteomes" id="UP001281761"/>
    </source>
</evidence>
<sequence>MINSRTSSSFATIDRFFGEVRNDFVVELAKLLGLDTPHDADHCLDPDWESLYPTRPWLQGFEYLLGRVSEKTQFSDLGTVAVALFLSRRPHPVKLFFYSDDEFGLKMYDKIVSSSKMDVKTLWTLFTPSHPHNAARVLQAISQFMARQDSLASMTCIWSGWFPSFINAVDPSKLPFTADFIQFHTHLIEMLGDHVSKIRQYEDPRKLELTDQLRRELDETYHAFYTHTKEYVVHLSLHPFALDNIHYDEILNFLSNSYLQDFDNSLSKTYREEVRKVMDATALSSSSPPFILTSELVCCLTDDEIIDIVDRIVALLDRDSLLDDDTILRICAFNQYQLSRIHLPDLFRKAGRSTEQFLHAFECLLSLPIDHFDRAPINYLLSTRWNKQPTLDEWDEVDLRTVGIVQRMISQNQLSVAKDSTKFIKLVVEFIVQRLPQIRHCAARLCQSQLDRLLAPSVDFLCQFFIHTRDVDNQESKKQRTLFIDISKLCDQRVIARCLNRTGFFSRFVTALFDLNFDACAFIFRMIVDRHIYPKIDVDDQNTIRRTIPNLLEEGWQDTMEFVYLKKTVFTRRSQFGSSQMMMCLGANMTWWESIWMTR</sequence>
<dbReference type="Proteomes" id="UP001281761">
    <property type="component" value="Unassembled WGS sequence"/>
</dbReference>
<evidence type="ECO:0000313" key="1">
    <source>
        <dbReference type="EMBL" id="KAK2956776.1"/>
    </source>
</evidence>
<gene>
    <name evidence="1" type="ORF">BLNAU_8229</name>
</gene>
<dbReference type="EMBL" id="JARBJD010000052">
    <property type="protein sequence ID" value="KAK2956776.1"/>
    <property type="molecule type" value="Genomic_DNA"/>
</dbReference>
<organism evidence="1 2">
    <name type="scientific">Blattamonas nauphoetae</name>
    <dbReference type="NCBI Taxonomy" id="2049346"/>
    <lineage>
        <taxon>Eukaryota</taxon>
        <taxon>Metamonada</taxon>
        <taxon>Preaxostyla</taxon>
        <taxon>Oxymonadida</taxon>
        <taxon>Blattamonas</taxon>
    </lineage>
</organism>